<dbReference type="Pfam" id="PF12680">
    <property type="entry name" value="SnoaL_2"/>
    <property type="match status" value="1"/>
</dbReference>
<dbReference type="AlphaFoldDB" id="A0A1N6CS28"/>
<organism evidence="2 3">
    <name type="scientific">Parasphingorhabdus marina DSM 22363</name>
    <dbReference type="NCBI Taxonomy" id="1123272"/>
    <lineage>
        <taxon>Bacteria</taxon>
        <taxon>Pseudomonadati</taxon>
        <taxon>Pseudomonadota</taxon>
        <taxon>Alphaproteobacteria</taxon>
        <taxon>Sphingomonadales</taxon>
        <taxon>Sphingomonadaceae</taxon>
        <taxon>Parasphingorhabdus</taxon>
    </lineage>
</organism>
<name>A0A1N6CS28_9SPHN</name>
<gene>
    <name evidence="2" type="ORF">SAMN02745824_0831</name>
</gene>
<protein>
    <submittedName>
        <fullName evidence="2">SnoaL-like domain-containing protein</fullName>
    </submittedName>
</protein>
<dbReference type="RefSeq" id="WP_074203847.1">
    <property type="nucleotide sequence ID" value="NZ_FSQW01000001.1"/>
</dbReference>
<sequence length="146" mass="15793">MNPGLSSEALRKLAVDGYFGRVVARDMDGLMGNISPDATMAIPPLAIAFKGKEAIAAHFQEFLESYAPIDIDDFQTTADPENGTVAVRFHIALTSVADGSRTDMHNCNFFHCDAAGQIEKIVIYMSDLPTEGFAAGATRQKDHGER</sequence>
<dbReference type="InterPro" id="IPR037401">
    <property type="entry name" value="SnoaL-like"/>
</dbReference>
<reference evidence="3" key="1">
    <citation type="submission" date="2016-11" db="EMBL/GenBank/DDBJ databases">
        <authorList>
            <person name="Varghese N."/>
            <person name="Submissions S."/>
        </authorList>
    </citation>
    <scope>NUCLEOTIDE SEQUENCE [LARGE SCALE GENOMIC DNA]</scope>
    <source>
        <strain evidence="3">DSM 22363</strain>
    </source>
</reference>
<feature type="domain" description="SnoaL-like" evidence="1">
    <location>
        <begin position="16"/>
        <end position="118"/>
    </location>
</feature>
<proteinExistence type="predicted"/>
<dbReference type="STRING" id="1123272.SAMN02745824_0831"/>
<dbReference type="Proteomes" id="UP000185192">
    <property type="component" value="Unassembled WGS sequence"/>
</dbReference>
<dbReference type="InterPro" id="IPR032710">
    <property type="entry name" value="NTF2-like_dom_sf"/>
</dbReference>
<evidence type="ECO:0000313" key="3">
    <source>
        <dbReference type="Proteomes" id="UP000185192"/>
    </source>
</evidence>
<keyword evidence="3" id="KW-1185">Reference proteome</keyword>
<evidence type="ECO:0000259" key="1">
    <source>
        <dbReference type="Pfam" id="PF12680"/>
    </source>
</evidence>
<accession>A0A1N6CS28</accession>
<dbReference type="EMBL" id="FSQW01000001">
    <property type="protein sequence ID" value="SIN61194.1"/>
    <property type="molecule type" value="Genomic_DNA"/>
</dbReference>
<evidence type="ECO:0000313" key="2">
    <source>
        <dbReference type="EMBL" id="SIN61194.1"/>
    </source>
</evidence>
<dbReference type="Gene3D" id="3.10.450.50">
    <property type="match status" value="1"/>
</dbReference>
<dbReference type="SUPFAM" id="SSF54427">
    <property type="entry name" value="NTF2-like"/>
    <property type="match status" value="1"/>
</dbReference>